<feature type="signal peptide" evidence="1">
    <location>
        <begin position="1"/>
        <end position="34"/>
    </location>
</feature>
<dbReference type="InterPro" id="IPR014880">
    <property type="entry name" value="SoxZ_dom"/>
</dbReference>
<dbReference type="InterPro" id="IPR038162">
    <property type="entry name" value="SoxY_sf"/>
</dbReference>
<accession>A0A4R7NZH9</accession>
<dbReference type="NCBIfam" id="TIGR04557">
    <property type="entry name" value="fuse_rel_SoxYZ"/>
    <property type="match status" value="1"/>
</dbReference>
<keyword evidence="1" id="KW-0732">Signal</keyword>
<dbReference type="EMBL" id="SOBT01000010">
    <property type="protein sequence ID" value="TDU26774.1"/>
    <property type="molecule type" value="Genomic_DNA"/>
</dbReference>
<evidence type="ECO:0000313" key="4">
    <source>
        <dbReference type="EMBL" id="TDU26774.1"/>
    </source>
</evidence>
<dbReference type="AlphaFoldDB" id="A0A4R7NZH9"/>
<evidence type="ECO:0000259" key="3">
    <source>
        <dbReference type="Pfam" id="PF13501"/>
    </source>
</evidence>
<dbReference type="InterPro" id="IPR013783">
    <property type="entry name" value="Ig-like_fold"/>
</dbReference>
<reference evidence="4 5" key="1">
    <citation type="submission" date="2019-03" db="EMBL/GenBank/DDBJ databases">
        <title>Genomic Encyclopedia of Type Strains, Phase IV (KMG-IV): sequencing the most valuable type-strain genomes for metagenomic binning, comparative biology and taxonomic classification.</title>
        <authorList>
            <person name="Goeker M."/>
        </authorList>
    </citation>
    <scope>NUCLEOTIDE SEQUENCE [LARGE SCALE GENOMIC DNA]</scope>
    <source>
        <strain evidence="4 5">DSM 26377</strain>
    </source>
</reference>
<dbReference type="RefSeq" id="WP_133882940.1">
    <property type="nucleotide sequence ID" value="NZ_SOBT01000010.1"/>
</dbReference>
<gene>
    <name evidence="4" type="ORF">DFR24_3805</name>
</gene>
<evidence type="ECO:0000259" key="2">
    <source>
        <dbReference type="Pfam" id="PF08770"/>
    </source>
</evidence>
<dbReference type="InterPro" id="IPR014756">
    <property type="entry name" value="Ig_E-set"/>
</dbReference>
<dbReference type="Pfam" id="PF13501">
    <property type="entry name" value="SoxY"/>
    <property type="match status" value="1"/>
</dbReference>
<keyword evidence="5" id="KW-1185">Reference proteome</keyword>
<comment type="caution">
    <text evidence="4">The sequence shown here is derived from an EMBL/GenBank/DDBJ whole genome shotgun (WGS) entry which is preliminary data.</text>
</comment>
<evidence type="ECO:0000313" key="5">
    <source>
        <dbReference type="Proteomes" id="UP000295341"/>
    </source>
</evidence>
<feature type="domain" description="Ig-like SoxY" evidence="3">
    <location>
        <begin position="64"/>
        <end position="162"/>
    </location>
</feature>
<dbReference type="Proteomes" id="UP000295341">
    <property type="component" value="Unassembled WGS sequence"/>
</dbReference>
<dbReference type="Pfam" id="PF08770">
    <property type="entry name" value="SoxZ"/>
    <property type="match status" value="1"/>
</dbReference>
<dbReference type="InterPro" id="IPR032711">
    <property type="entry name" value="SoxY"/>
</dbReference>
<name>A0A4R7NZH9_9GAMM</name>
<proteinExistence type="predicted"/>
<evidence type="ECO:0000256" key="1">
    <source>
        <dbReference type="SAM" id="SignalP"/>
    </source>
</evidence>
<dbReference type="Gene3D" id="2.60.40.10">
    <property type="entry name" value="Immunoglobulins"/>
    <property type="match status" value="1"/>
</dbReference>
<protein>
    <submittedName>
        <fullName evidence="4">Sulfur-oxidizing protein SoxY</fullName>
    </submittedName>
</protein>
<feature type="domain" description="Sulphur oxidation protein SoxZ" evidence="2">
    <location>
        <begin position="192"/>
        <end position="264"/>
    </location>
</feature>
<feature type="chain" id="PRO_5020534212" evidence="1">
    <location>
        <begin position="35"/>
        <end position="272"/>
    </location>
</feature>
<dbReference type="Gene3D" id="2.60.40.2470">
    <property type="entry name" value="SoxY domain"/>
    <property type="match status" value="1"/>
</dbReference>
<dbReference type="SUPFAM" id="SSF81296">
    <property type="entry name" value="E set domains"/>
    <property type="match status" value="1"/>
</dbReference>
<sequence length="272" mass="29400">MPRHDAQGVLAHRVAGARCALVALLLIAPSIALAAKLPDSVKTTDPLRSPAWDAMVARHLDGGPVEFDERVQVTVPPTAEDALAVPVEVRVDDTLTGVEELRLIADLNPIPLILSYRPTRADPFISFRFKVEQSTPVRAAARTKDGVWHVGGAWLSAAGGGCTAPSHGTGEGMWRDQLNQVSGGLWARGEDRSRLKLRVMHPMDTGLAAGIPVFHIESLRVLDAKGQELALIKTYEPLSENPVLSFELKHRGPVRIEGRDIQGNLIQARVGP</sequence>
<organism evidence="4 5">
    <name type="scientific">Panacagrimonas perspica</name>
    <dbReference type="NCBI Taxonomy" id="381431"/>
    <lineage>
        <taxon>Bacteria</taxon>
        <taxon>Pseudomonadati</taxon>
        <taxon>Pseudomonadota</taxon>
        <taxon>Gammaproteobacteria</taxon>
        <taxon>Nevskiales</taxon>
        <taxon>Nevskiaceae</taxon>
        <taxon>Panacagrimonas</taxon>
    </lineage>
</organism>
<dbReference type="InterPro" id="IPR030831">
    <property type="entry name" value="Fuse-rel_SoxYZ"/>
</dbReference>